<keyword evidence="3" id="KW-1185">Reference proteome</keyword>
<dbReference type="Gene3D" id="3.40.50.10900">
    <property type="entry name" value="PAC-like subunit"/>
    <property type="match status" value="1"/>
</dbReference>
<accession>A0AA46TI02</accession>
<feature type="region of interest" description="Disordered" evidence="1">
    <location>
        <begin position="1"/>
        <end position="22"/>
    </location>
</feature>
<dbReference type="SUPFAM" id="SSF159659">
    <property type="entry name" value="Cgl1923-like"/>
    <property type="match status" value="1"/>
</dbReference>
<dbReference type="InterPro" id="IPR008492">
    <property type="entry name" value="Rv2714-like"/>
</dbReference>
<dbReference type="AlphaFoldDB" id="A0AA46TI02"/>
<dbReference type="Pfam" id="PF09754">
    <property type="entry name" value="PAC2"/>
    <property type="match status" value="1"/>
</dbReference>
<dbReference type="Proteomes" id="UP001164390">
    <property type="component" value="Chromosome"/>
</dbReference>
<dbReference type="KEGG" id="sgrg:L0C25_20435"/>
<evidence type="ECO:0000313" key="2">
    <source>
        <dbReference type="EMBL" id="UYM04868.1"/>
    </source>
</evidence>
<evidence type="ECO:0000256" key="1">
    <source>
        <dbReference type="SAM" id="MobiDB-lite"/>
    </source>
</evidence>
<dbReference type="PIRSF" id="PIRSF028754">
    <property type="entry name" value="UCP028754"/>
    <property type="match status" value="1"/>
</dbReference>
<name>A0AA46TI02_9ACTN</name>
<dbReference type="InterPro" id="IPR038389">
    <property type="entry name" value="PSMG2_sf"/>
</dbReference>
<organism evidence="2 3">
    <name type="scientific">Solicola gregarius</name>
    <dbReference type="NCBI Taxonomy" id="2908642"/>
    <lineage>
        <taxon>Bacteria</taxon>
        <taxon>Bacillati</taxon>
        <taxon>Actinomycetota</taxon>
        <taxon>Actinomycetes</taxon>
        <taxon>Propionibacteriales</taxon>
        <taxon>Nocardioidaceae</taxon>
        <taxon>Solicola</taxon>
    </lineage>
</organism>
<gene>
    <name evidence="2" type="ORF">L0C25_20435</name>
</gene>
<proteinExistence type="predicted"/>
<dbReference type="EMBL" id="CP094970">
    <property type="protein sequence ID" value="UYM04868.1"/>
    <property type="molecule type" value="Genomic_DNA"/>
</dbReference>
<protein>
    <submittedName>
        <fullName evidence="2">PAC2 family protein</fullName>
    </submittedName>
</protein>
<evidence type="ECO:0000313" key="3">
    <source>
        <dbReference type="Proteomes" id="UP001164390"/>
    </source>
</evidence>
<dbReference type="RefSeq" id="WP_271633632.1">
    <property type="nucleotide sequence ID" value="NZ_CP094970.1"/>
</dbReference>
<dbReference type="InterPro" id="IPR019151">
    <property type="entry name" value="Proteasome_assmbl_chaperone_2"/>
</dbReference>
<sequence>MGWIRNRSTRRQTSPIPGLDEGERPVLVHALDGFLGAGSGPRVAAEYIGGDDGMVVESLDVDEYYDYRARRPPLIFDEDHYREYEPPTLDVRLHRDQVGTPYLMLAGPEPDYRWEAFAIDVADVIEQYDVGLTVGMGAVPMGVPHTRPLVVTQHANRKALVDQRNLWNGQVVVPASAQALLEYRLGEWGFDAMGYVVHVPHYLAQVDYPAASIALLESVSRRTGLRFELDELRARQVEAIADIEDQIREQDGGAVLANLEQQYDAFSRGANQSLLASDEALPSGDELGRQFEQFLAQVDKRDDD</sequence>
<reference evidence="2" key="1">
    <citation type="submission" date="2022-01" db="EMBL/GenBank/DDBJ databases">
        <title>Nocardioidaceae gen. sp. A5X3R13.</title>
        <authorList>
            <person name="Lopez Marin M.A."/>
            <person name="Uhlik O."/>
        </authorList>
    </citation>
    <scope>NUCLEOTIDE SEQUENCE</scope>
    <source>
        <strain evidence="2">A5X3R13</strain>
    </source>
</reference>